<dbReference type="InterPro" id="IPR001041">
    <property type="entry name" value="2Fe-2S_ferredoxin-type"/>
</dbReference>
<dbReference type="Gene3D" id="3.40.50.80">
    <property type="entry name" value="Nucleotide-binding domain of ferredoxin-NADP reductase (FNR) module"/>
    <property type="match status" value="1"/>
</dbReference>
<keyword evidence="4" id="KW-0479">Metal-binding</keyword>
<dbReference type="PROSITE" id="PS51085">
    <property type="entry name" value="2FE2S_FER_2"/>
    <property type="match status" value="1"/>
</dbReference>
<dbReference type="PANTHER" id="PTHR47354">
    <property type="entry name" value="NADH OXIDOREDUCTASE HCR"/>
    <property type="match status" value="1"/>
</dbReference>
<evidence type="ECO:0000313" key="12">
    <source>
        <dbReference type="EMBL" id="MEJ2904475.1"/>
    </source>
</evidence>
<dbReference type="PROSITE" id="PS51384">
    <property type="entry name" value="FAD_FR"/>
    <property type="match status" value="1"/>
</dbReference>
<dbReference type="CDD" id="cd00207">
    <property type="entry name" value="fer2"/>
    <property type="match status" value="1"/>
</dbReference>
<dbReference type="Pfam" id="PF00175">
    <property type="entry name" value="NAD_binding_1"/>
    <property type="match status" value="1"/>
</dbReference>
<dbReference type="Pfam" id="PF00970">
    <property type="entry name" value="FAD_binding_6"/>
    <property type="match status" value="1"/>
</dbReference>
<evidence type="ECO:0000256" key="8">
    <source>
        <dbReference type="ARBA" id="ARBA00023014"/>
    </source>
</evidence>
<gene>
    <name evidence="12" type="ORF">WAE58_18680</name>
</gene>
<evidence type="ECO:0000256" key="2">
    <source>
        <dbReference type="ARBA" id="ARBA00022630"/>
    </source>
</evidence>
<dbReference type="PROSITE" id="PS00197">
    <property type="entry name" value="2FE2S_FER_1"/>
    <property type="match status" value="1"/>
</dbReference>
<proteinExistence type="predicted"/>
<dbReference type="PRINTS" id="PR00371">
    <property type="entry name" value="FPNCR"/>
</dbReference>
<evidence type="ECO:0000256" key="9">
    <source>
        <dbReference type="SAM" id="Phobius"/>
    </source>
</evidence>
<keyword evidence="9" id="KW-0812">Transmembrane</keyword>
<comment type="caution">
    <text evidence="12">The sequence shown here is derived from an EMBL/GenBank/DDBJ whole genome shotgun (WGS) entry which is preliminary data.</text>
</comment>
<dbReference type="PRINTS" id="PR00406">
    <property type="entry name" value="CYTB5RDTASE"/>
</dbReference>
<evidence type="ECO:0000256" key="5">
    <source>
        <dbReference type="ARBA" id="ARBA00022827"/>
    </source>
</evidence>
<keyword evidence="7" id="KW-0408">Iron</keyword>
<reference evidence="12 13" key="1">
    <citation type="submission" date="2024-03" db="EMBL/GenBank/DDBJ databases">
        <title>Sequence of Lycoming College Course Isolates.</title>
        <authorList>
            <person name="Plotts O."/>
            <person name="Newman J."/>
        </authorList>
    </citation>
    <scope>NUCLEOTIDE SEQUENCE [LARGE SCALE GENOMIC DNA]</scope>
    <source>
        <strain evidence="12 13">CJB-3</strain>
    </source>
</reference>
<dbReference type="PANTHER" id="PTHR47354:SF8">
    <property type="entry name" value="1,2-PHENYLACETYL-COA EPOXIDASE, SUBUNIT E"/>
    <property type="match status" value="1"/>
</dbReference>
<dbReference type="Gene3D" id="2.40.30.10">
    <property type="entry name" value="Translation factors"/>
    <property type="match status" value="1"/>
</dbReference>
<feature type="domain" description="2Fe-2S ferredoxin-type" evidence="10">
    <location>
        <begin position="260"/>
        <end position="347"/>
    </location>
</feature>
<dbReference type="InterPro" id="IPR050415">
    <property type="entry name" value="MRET"/>
</dbReference>
<organism evidence="12 13">
    <name type="scientific">Pedobacter panaciterrae</name>
    <dbReference type="NCBI Taxonomy" id="363849"/>
    <lineage>
        <taxon>Bacteria</taxon>
        <taxon>Pseudomonadati</taxon>
        <taxon>Bacteroidota</taxon>
        <taxon>Sphingobacteriia</taxon>
        <taxon>Sphingobacteriales</taxon>
        <taxon>Sphingobacteriaceae</taxon>
        <taxon>Pedobacter</taxon>
    </lineage>
</organism>
<dbReference type="SUPFAM" id="SSF63380">
    <property type="entry name" value="Riboflavin synthase domain-like"/>
    <property type="match status" value="1"/>
</dbReference>
<dbReference type="InterPro" id="IPR039261">
    <property type="entry name" value="FNR_nucleotide-bd"/>
</dbReference>
<dbReference type="InterPro" id="IPR001709">
    <property type="entry name" value="Flavoprot_Pyr_Nucl_cyt_Rdtase"/>
</dbReference>
<keyword evidence="9" id="KW-1133">Transmembrane helix</keyword>
<feature type="transmembrane region" description="Helical" evidence="9">
    <location>
        <begin position="110"/>
        <end position="130"/>
    </location>
</feature>
<name>A0ABU8NQF4_9SPHI</name>
<evidence type="ECO:0000256" key="1">
    <source>
        <dbReference type="ARBA" id="ARBA00001974"/>
    </source>
</evidence>
<dbReference type="InterPro" id="IPR017938">
    <property type="entry name" value="Riboflavin_synthase-like_b-brl"/>
</dbReference>
<comment type="cofactor">
    <cofactor evidence="1">
        <name>FAD</name>
        <dbReference type="ChEBI" id="CHEBI:57692"/>
    </cofactor>
</comment>
<evidence type="ECO:0000259" key="10">
    <source>
        <dbReference type="PROSITE" id="PS51085"/>
    </source>
</evidence>
<dbReference type="Proteomes" id="UP001378956">
    <property type="component" value="Unassembled WGS sequence"/>
</dbReference>
<dbReference type="InterPro" id="IPR017927">
    <property type="entry name" value="FAD-bd_FR_type"/>
</dbReference>
<evidence type="ECO:0000313" key="13">
    <source>
        <dbReference type="Proteomes" id="UP001378956"/>
    </source>
</evidence>
<feature type="domain" description="FAD-binding FR-type" evidence="11">
    <location>
        <begin position="1"/>
        <end position="101"/>
    </location>
</feature>
<dbReference type="Gene3D" id="3.10.20.30">
    <property type="match status" value="1"/>
</dbReference>
<keyword evidence="3" id="KW-0001">2Fe-2S</keyword>
<keyword evidence="13" id="KW-1185">Reference proteome</keyword>
<dbReference type="InterPro" id="IPR008333">
    <property type="entry name" value="Cbr1-like_FAD-bd_dom"/>
</dbReference>
<dbReference type="SUPFAM" id="SSF54292">
    <property type="entry name" value="2Fe-2S ferredoxin-like"/>
    <property type="match status" value="1"/>
</dbReference>
<dbReference type="Pfam" id="PF00111">
    <property type="entry name" value="Fer2"/>
    <property type="match status" value="1"/>
</dbReference>
<dbReference type="InterPro" id="IPR036010">
    <property type="entry name" value="2Fe-2S_ferredoxin-like_sf"/>
</dbReference>
<dbReference type="InterPro" id="IPR012675">
    <property type="entry name" value="Beta-grasp_dom_sf"/>
</dbReference>
<dbReference type="RefSeq" id="WP_337717234.1">
    <property type="nucleotide sequence ID" value="NZ_CBFGNQ010000007.1"/>
</dbReference>
<keyword evidence="9" id="KW-0472">Membrane</keyword>
<keyword evidence="2" id="KW-0285">Flavoprotein</keyword>
<evidence type="ECO:0000256" key="3">
    <source>
        <dbReference type="ARBA" id="ARBA00022714"/>
    </source>
</evidence>
<dbReference type="InterPro" id="IPR006058">
    <property type="entry name" value="2Fe2S_fd_BS"/>
</dbReference>
<keyword evidence="5" id="KW-0274">FAD</keyword>
<evidence type="ECO:0000256" key="7">
    <source>
        <dbReference type="ARBA" id="ARBA00023004"/>
    </source>
</evidence>
<dbReference type="CDD" id="cd06214">
    <property type="entry name" value="PA_degradation_oxidoreductase_like"/>
    <property type="match status" value="1"/>
</dbReference>
<sequence>MKLRIQNMKYGPGETLVLTFDVLDGLKPKYLAGQFLTLVFDIQGRALRRSYSLCSSPDVDEPLAIAIKRVENGEISRLLHHRTAVGDILYAMQPNGLFTYPPQDELKRTVFLFGAGVGITPLFAIIKTALVKESHSKLILIYSSRSPAETLFYDELNELEKNYPDRFKIIYVSSQSQNLMMARLNVFLIEKIVKECMEFNERDALFYTCGPIDYMVTCRITLLNLGFDISQIKRETFVMPEDEVDEDDTTEKEVKDTNTYSVVLNLRGQEYRLSVPYNKTILNAALEQNIDVPYSCKAGICSTCTANCVKGGVRMDYNEILMDDEIAAGRVLVCTGHPTENDTTIVW</sequence>
<evidence type="ECO:0000256" key="6">
    <source>
        <dbReference type="ARBA" id="ARBA00023002"/>
    </source>
</evidence>
<evidence type="ECO:0000259" key="11">
    <source>
        <dbReference type="PROSITE" id="PS51384"/>
    </source>
</evidence>
<keyword evidence="6" id="KW-0560">Oxidoreductase</keyword>
<protein>
    <submittedName>
        <fullName evidence="12">Ferredoxin--NADP reductase</fullName>
    </submittedName>
</protein>
<evidence type="ECO:0000256" key="4">
    <source>
        <dbReference type="ARBA" id="ARBA00022723"/>
    </source>
</evidence>
<dbReference type="InterPro" id="IPR001433">
    <property type="entry name" value="OxRdtase_FAD/NAD-bd"/>
</dbReference>
<keyword evidence="8" id="KW-0411">Iron-sulfur</keyword>
<dbReference type="EMBL" id="JBBEUB010000006">
    <property type="protein sequence ID" value="MEJ2904475.1"/>
    <property type="molecule type" value="Genomic_DNA"/>
</dbReference>
<dbReference type="SUPFAM" id="SSF52343">
    <property type="entry name" value="Ferredoxin reductase-like, C-terminal NADP-linked domain"/>
    <property type="match status" value="1"/>
</dbReference>
<accession>A0ABU8NQF4</accession>